<feature type="domain" description="Siroheme synthase central" evidence="7">
    <location>
        <begin position="120"/>
        <end position="146"/>
    </location>
</feature>
<dbReference type="Pfam" id="PF13241">
    <property type="entry name" value="NAD_binding_7"/>
    <property type="match status" value="1"/>
</dbReference>
<evidence type="ECO:0000313" key="8">
    <source>
        <dbReference type="EMBL" id="MXQ55886.1"/>
    </source>
</evidence>
<name>A0A6I4W1R2_9BACL</name>
<dbReference type="InterPro" id="IPR028161">
    <property type="entry name" value="Met8-like"/>
</dbReference>
<comment type="pathway">
    <text evidence="1">Porphyrin-containing compound metabolism; siroheme biosynthesis; sirohydrochlorin from precorrin-2: step 1/1.</text>
</comment>
<dbReference type="GO" id="GO:0043115">
    <property type="term" value="F:precorrin-2 dehydrogenase activity"/>
    <property type="evidence" value="ECO:0007669"/>
    <property type="project" value="UniProtKB-EC"/>
</dbReference>
<organism evidence="8 9">
    <name type="scientific">Shimazuella alba</name>
    <dbReference type="NCBI Taxonomy" id="2690964"/>
    <lineage>
        <taxon>Bacteria</taxon>
        <taxon>Bacillati</taxon>
        <taxon>Bacillota</taxon>
        <taxon>Bacilli</taxon>
        <taxon>Bacillales</taxon>
        <taxon>Thermoactinomycetaceae</taxon>
        <taxon>Shimazuella</taxon>
    </lineage>
</organism>
<comment type="catalytic activity">
    <reaction evidence="6">
        <text>precorrin-2 + NAD(+) = sirohydrochlorin + NADH + 2 H(+)</text>
        <dbReference type="Rhea" id="RHEA:15613"/>
        <dbReference type="ChEBI" id="CHEBI:15378"/>
        <dbReference type="ChEBI" id="CHEBI:57540"/>
        <dbReference type="ChEBI" id="CHEBI:57945"/>
        <dbReference type="ChEBI" id="CHEBI:58351"/>
        <dbReference type="ChEBI" id="CHEBI:58827"/>
        <dbReference type="EC" id="1.3.1.76"/>
    </reaction>
</comment>
<dbReference type="PANTHER" id="PTHR35330:SF1">
    <property type="entry name" value="SIROHEME BIOSYNTHESIS PROTEIN MET8"/>
    <property type="match status" value="1"/>
</dbReference>
<evidence type="ECO:0000256" key="4">
    <source>
        <dbReference type="ARBA" id="ARBA00023027"/>
    </source>
</evidence>
<evidence type="ECO:0000256" key="2">
    <source>
        <dbReference type="ARBA" id="ARBA00012400"/>
    </source>
</evidence>
<evidence type="ECO:0000256" key="5">
    <source>
        <dbReference type="ARBA" id="ARBA00023244"/>
    </source>
</evidence>
<dbReference type="Gene3D" id="3.40.50.720">
    <property type="entry name" value="NAD(P)-binding Rossmann-like Domain"/>
    <property type="match status" value="1"/>
</dbReference>
<proteinExistence type="predicted"/>
<dbReference type="EC" id="1.3.1.76" evidence="2"/>
<gene>
    <name evidence="8" type="ORF">GSM42_19585</name>
</gene>
<dbReference type="InterPro" id="IPR028281">
    <property type="entry name" value="Sirohaem_synthase_central"/>
</dbReference>
<dbReference type="InterPro" id="IPR006367">
    <property type="entry name" value="Sirohaem_synthase_N"/>
</dbReference>
<dbReference type="SUPFAM" id="SSF75615">
    <property type="entry name" value="Siroheme synthase middle domains-like"/>
    <property type="match status" value="1"/>
</dbReference>
<keyword evidence="5" id="KW-0627">Porphyrin biosynthesis</keyword>
<evidence type="ECO:0000256" key="3">
    <source>
        <dbReference type="ARBA" id="ARBA00023002"/>
    </source>
</evidence>
<reference evidence="8 9" key="1">
    <citation type="submission" date="2019-12" db="EMBL/GenBank/DDBJ databases">
        <title>Whole-genome analyses of novel actinobacteria.</title>
        <authorList>
            <person name="Sahin N."/>
            <person name="Saygin H."/>
        </authorList>
    </citation>
    <scope>NUCLEOTIDE SEQUENCE [LARGE SCALE GENOMIC DNA]</scope>
    <source>
        <strain evidence="8 9">KC615</strain>
    </source>
</reference>
<accession>A0A6I4W1R2</accession>
<dbReference type="PANTHER" id="PTHR35330">
    <property type="entry name" value="SIROHEME BIOSYNTHESIS PROTEIN MET8"/>
    <property type="match status" value="1"/>
</dbReference>
<keyword evidence="3" id="KW-0560">Oxidoreductase</keyword>
<dbReference type="NCBIfam" id="TIGR01470">
    <property type="entry name" value="cysG_Nterm"/>
    <property type="match status" value="1"/>
</dbReference>
<dbReference type="SUPFAM" id="SSF51735">
    <property type="entry name" value="NAD(P)-binding Rossmann-fold domains"/>
    <property type="match status" value="1"/>
</dbReference>
<dbReference type="InterPro" id="IPR042518">
    <property type="entry name" value="SirC_C"/>
</dbReference>
<dbReference type="InterPro" id="IPR036291">
    <property type="entry name" value="NAD(P)-bd_dom_sf"/>
</dbReference>
<protein>
    <recommendedName>
        <fullName evidence="2">precorrin-2 dehydrogenase</fullName>
        <ecNumber evidence="2">1.3.1.76</ecNumber>
    </recommendedName>
</protein>
<evidence type="ECO:0000256" key="1">
    <source>
        <dbReference type="ARBA" id="ARBA00005010"/>
    </source>
</evidence>
<dbReference type="AlphaFoldDB" id="A0A6I4W1R2"/>
<keyword evidence="4" id="KW-0520">NAD</keyword>
<dbReference type="RefSeq" id="WP_160803238.1">
    <property type="nucleotide sequence ID" value="NZ_WUUL01000021.1"/>
</dbReference>
<dbReference type="GO" id="GO:0004325">
    <property type="term" value="F:ferrochelatase activity"/>
    <property type="evidence" value="ECO:0007669"/>
    <property type="project" value="InterPro"/>
</dbReference>
<evidence type="ECO:0000313" key="9">
    <source>
        <dbReference type="Proteomes" id="UP000430692"/>
    </source>
</evidence>
<dbReference type="GO" id="GO:0019354">
    <property type="term" value="P:siroheme biosynthetic process"/>
    <property type="evidence" value="ECO:0007669"/>
    <property type="project" value="UniProtKB-UniPathway"/>
</dbReference>
<dbReference type="Proteomes" id="UP000430692">
    <property type="component" value="Unassembled WGS sequence"/>
</dbReference>
<evidence type="ECO:0000256" key="6">
    <source>
        <dbReference type="ARBA" id="ARBA00047561"/>
    </source>
</evidence>
<comment type="caution">
    <text evidence="8">The sequence shown here is derived from an EMBL/GenBank/DDBJ whole genome shotgun (WGS) entry which is preliminary data.</text>
</comment>
<dbReference type="Gene3D" id="1.10.8.610">
    <property type="entry name" value="SirC, precorrin-2 dehydrogenase, C-terminal helical domain-like"/>
    <property type="match status" value="1"/>
</dbReference>
<sequence length="221" mass="25406">MAHSYPMMVDLNERNILVVGGGKVAERKIKSLLPTGAHITVVSPAITDEIRRYAKQKRIRLQLRNYQTEDGAECFLIIAATNQALVNLQIYEDAQKRKQWVNVVDQPSLCNFTVPSVFKRGKLTISVSTEGASPSLAKQIRHDLESRYGDEYELLLELSQELRSRIQWEIDDPKMRYQLMKDIVSDKWIEVCRLRPNLARQEMFTWLEDQIKVKGGAKCGN</sequence>
<evidence type="ECO:0000259" key="7">
    <source>
        <dbReference type="Pfam" id="PF14824"/>
    </source>
</evidence>
<dbReference type="Pfam" id="PF14824">
    <property type="entry name" value="Sirohm_synth_M"/>
    <property type="match status" value="1"/>
</dbReference>
<keyword evidence="9" id="KW-1185">Reference proteome</keyword>
<dbReference type="UniPathway" id="UPA00262">
    <property type="reaction ID" value="UER00222"/>
</dbReference>
<dbReference type="EMBL" id="WUUL01000021">
    <property type="protein sequence ID" value="MXQ55886.1"/>
    <property type="molecule type" value="Genomic_DNA"/>
</dbReference>